<gene>
    <name evidence="1" type="ORF">HNR67_004596</name>
</gene>
<name>A0A7W7CC97_9PSEU</name>
<reference evidence="1 2" key="1">
    <citation type="submission" date="2020-08" db="EMBL/GenBank/DDBJ databases">
        <title>Sequencing the genomes of 1000 actinobacteria strains.</title>
        <authorList>
            <person name="Klenk H.-P."/>
        </authorList>
    </citation>
    <scope>NUCLEOTIDE SEQUENCE [LARGE SCALE GENOMIC DNA]</scope>
    <source>
        <strain evidence="1 2">DSM 44230</strain>
    </source>
</reference>
<dbReference type="Proteomes" id="UP000533598">
    <property type="component" value="Unassembled WGS sequence"/>
</dbReference>
<protein>
    <submittedName>
        <fullName evidence="1">Uncharacterized protein</fullName>
    </submittedName>
</protein>
<sequence length="219" mass="24868">MKMPITVHQARLDGRDWRVIRPAGGLAHAEFWDVSWQLWLRVDRGSAYRLGILWLLAARSKHTIIHLPLRNGDRALGGEDLPGQRKDLVLCQHSLQLRASLWPRLRSALDKGKPQTVHLPDSDLPDPDRVDRQALLHRDNQDLLNERSHADTVFLSGSAPVFRHTADRFFDLAFRAPGTAPGEDPADHVFSRIDWDEGVLGNARGIHVEYRPRWASATK</sequence>
<accession>A0A7W7CC97</accession>
<organism evidence="1 2">
    <name type="scientific">Crossiella cryophila</name>
    <dbReference type="NCBI Taxonomy" id="43355"/>
    <lineage>
        <taxon>Bacteria</taxon>
        <taxon>Bacillati</taxon>
        <taxon>Actinomycetota</taxon>
        <taxon>Actinomycetes</taxon>
        <taxon>Pseudonocardiales</taxon>
        <taxon>Pseudonocardiaceae</taxon>
        <taxon>Crossiella</taxon>
    </lineage>
</organism>
<dbReference type="EMBL" id="JACHMH010000001">
    <property type="protein sequence ID" value="MBB4678478.1"/>
    <property type="molecule type" value="Genomic_DNA"/>
</dbReference>
<keyword evidence="2" id="KW-1185">Reference proteome</keyword>
<dbReference type="RefSeq" id="WP_185004307.1">
    <property type="nucleotide sequence ID" value="NZ_BAAAUI010000066.1"/>
</dbReference>
<evidence type="ECO:0000313" key="2">
    <source>
        <dbReference type="Proteomes" id="UP000533598"/>
    </source>
</evidence>
<comment type="caution">
    <text evidence="1">The sequence shown here is derived from an EMBL/GenBank/DDBJ whole genome shotgun (WGS) entry which is preliminary data.</text>
</comment>
<evidence type="ECO:0000313" key="1">
    <source>
        <dbReference type="EMBL" id="MBB4678478.1"/>
    </source>
</evidence>
<proteinExistence type="predicted"/>
<dbReference type="AlphaFoldDB" id="A0A7W7CC97"/>